<protein>
    <submittedName>
        <fullName evidence="1">Uncharacterized protein</fullName>
    </submittedName>
</protein>
<name>A0A7J9INM6_9ROSI</name>
<evidence type="ECO:0000313" key="1">
    <source>
        <dbReference type="EMBL" id="MBA0823759.1"/>
    </source>
</evidence>
<comment type="caution">
    <text evidence="1">The sequence shown here is derived from an EMBL/GenBank/DDBJ whole genome shotgun (WGS) entry which is preliminary data.</text>
</comment>
<keyword evidence="2" id="KW-1185">Reference proteome</keyword>
<proteinExistence type="predicted"/>
<organism evidence="1 2">
    <name type="scientific">Gossypium armourianum</name>
    <dbReference type="NCBI Taxonomy" id="34283"/>
    <lineage>
        <taxon>Eukaryota</taxon>
        <taxon>Viridiplantae</taxon>
        <taxon>Streptophyta</taxon>
        <taxon>Embryophyta</taxon>
        <taxon>Tracheophyta</taxon>
        <taxon>Spermatophyta</taxon>
        <taxon>Magnoliopsida</taxon>
        <taxon>eudicotyledons</taxon>
        <taxon>Gunneridae</taxon>
        <taxon>Pentapetalae</taxon>
        <taxon>rosids</taxon>
        <taxon>malvids</taxon>
        <taxon>Malvales</taxon>
        <taxon>Malvaceae</taxon>
        <taxon>Malvoideae</taxon>
        <taxon>Gossypium</taxon>
    </lineage>
</organism>
<evidence type="ECO:0000313" key="2">
    <source>
        <dbReference type="Proteomes" id="UP000593575"/>
    </source>
</evidence>
<reference evidence="1 2" key="1">
    <citation type="journal article" date="2019" name="Genome Biol. Evol.">
        <title>Insights into the evolution of the New World diploid cottons (Gossypium, subgenus Houzingenia) based on genome sequencing.</title>
        <authorList>
            <person name="Grover C.E."/>
            <person name="Arick M.A. 2nd"/>
            <person name="Thrash A."/>
            <person name="Conover J.L."/>
            <person name="Sanders W.S."/>
            <person name="Peterson D.G."/>
            <person name="Frelichowski J.E."/>
            <person name="Scheffler J.A."/>
            <person name="Scheffler B.E."/>
            <person name="Wendel J.F."/>
        </authorList>
    </citation>
    <scope>NUCLEOTIDE SEQUENCE [LARGE SCALE GENOMIC DNA]</scope>
    <source>
        <strain evidence="1">6</strain>
        <tissue evidence="1">Leaf</tissue>
    </source>
</reference>
<dbReference type="Proteomes" id="UP000593575">
    <property type="component" value="Unassembled WGS sequence"/>
</dbReference>
<gene>
    <name evidence="1" type="ORF">Goarm_020465</name>
</gene>
<sequence length="45" mass="4947">MLSIPVHCKRREWSSACNGCSGYASRRGFVLGGRCAFKSYGSGRF</sequence>
<dbReference type="EMBL" id="JABFAE010000002">
    <property type="protein sequence ID" value="MBA0823759.1"/>
    <property type="molecule type" value="Genomic_DNA"/>
</dbReference>
<dbReference type="AlphaFoldDB" id="A0A7J9INM6"/>
<accession>A0A7J9INM6</accession>